<dbReference type="Pfam" id="PF25390">
    <property type="entry name" value="WD40_RLD"/>
    <property type="match status" value="1"/>
</dbReference>
<dbReference type="Pfam" id="PF00651">
    <property type="entry name" value="BTB"/>
    <property type="match status" value="1"/>
</dbReference>
<dbReference type="Proteomes" id="UP000198287">
    <property type="component" value="Unassembled WGS sequence"/>
</dbReference>
<evidence type="ECO:0000259" key="3">
    <source>
        <dbReference type="PROSITE" id="PS50097"/>
    </source>
</evidence>
<dbReference type="AlphaFoldDB" id="A0A226DW75"/>
<sequence length="549" mass="60741">MGDLVEIRVSQLAEKTIPLKELKKWNIFSTIDDNFLQNIRIAHVHGTFGFLITTDDVVYAIGSGPIGSLGIGKSESVPSPVKIDTLCGQFVREFFTNAKASCFALTKDGRVFAWGSNLLGELGIETVGIITTPKLVKVGDGAKISQLSVGFAHTLALTMDTAEVFVWGYNHYGQLGLRDETNRSKPRNATSNITSNKIKQICSSQFSSFALTQSGDLYSWGHNATGELGIGNFIHSNIPTKAIFDTPIKKVINGPYHTVVLTKSGEVYACGSNSEGQLGIGDKTNLNVLTRVATDVEIIFDDISSMSKINQSLAKSKDTTFAWGEIHKGISFNNPTELNSLNFPHPMTLVKKEAQFMYKSLCASNYEEKGKSVLQTLETAIGGPGTDVEFKVEGSIIKAHKSILILRSDCIARKFSESWNKQDGQIELQDVKRDTFYALLYFLYTDKLYCRDVDFDTLSDLMKLADQYRETDLRKKCESVLQKQIKLENVFTIYKVAGECNAKVELNTITFVDYISSGDLLDKANLSGQEFLRFTKAWAEKSKNSGDPN</sequence>
<dbReference type="PROSITE" id="PS50097">
    <property type="entry name" value="BTB"/>
    <property type="match status" value="1"/>
</dbReference>
<accession>A0A226DW75</accession>
<dbReference type="InterPro" id="IPR000408">
    <property type="entry name" value="Reg_chr_condens"/>
</dbReference>
<name>A0A226DW75_FOLCA</name>
<dbReference type="Gene3D" id="2.130.10.30">
    <property type="entry name" value="Regulator of chromosome condensation 1/beta-lactamase-inhibitor protein II"/>
    <property type="match status" value="2"/>
</dbReference>
<organism evidence="4 5">
    <name type="scientific">Folsomia candida</name>
    <name type="common">Springtail</name>
    <dbReference type="NCBI Taxonomy" id="158441"/>
    <lineage>
        <taxon>Eukaryota</taxon>
        <taxon>Metazoa</taxon>
        <taxon>Ecdysozoa</taxon>
        <taxon>Arthropoda</taxon>
        <taxon>Hexapoda</taxon>
        <taxon>Collembola</taxon>
        <taxon>Entomobryomorpha</taxon>
        <taxon>Isotomoidea</taxon>
        <taxon>Isotomidae</taxon>
        <taxon>Proisotominae</taxon>
        <taxon>Folsomia</taxon>
    </lineage>
</organism>
<dbReference type="PROSITE" id="PS50012">
    <property type="entry name" value="RCC1_3"/>
    <property type="match status" value="3"/>
</dbReference>
<evidence type="ECO:0000313" key="4">
    <source>
        <dbReference type="EMBL" id="OXA48941.1"/>
    </source>
</evidence>
<dbReference type="PRINTS" id="PR00633">
    <property type="entry name" value="RCCNDNSATION"/>
</dbReference>
<dbReference type="PANTHER" id="PTHR22872">
    <property type="entry name" value="BTK-BINDING PROTEIN-RELATED"/>
    <property type="match status" value="1"/>
</dbReference>
<reference evidence="4 5" key="1">
    <citation type="submission" date="2015-12" db="EMBL/GenBank/DDBJ databases">
        <title>The genome of Folsomia candida.</title>
        <authorList>
            <person name="Faddeeva A."/>
            <person name="Derks M.F."/>
            <person name="Anvar Y."/>
            <person name="Smit S."/>
            <person name="Van Straalen N."/>
            <person name="Roelofs D."/>
        </authorList>
    </citation>
    <scope>NUCLEOTIDE SEQUENCE [LARGE SCALE GENOMIC DNA]</scope>
    <source>
        <strain evidence="4 5">VU population</strain>
        <tissue evidence="4">Whole body</tissue>
    </source>
</reference>
<dbReference type="InterPro" id="IPR051625">
    <property type="entry name" value="Signaling_Regulatory_Domain"/>
</dbReference>
<dbReference type="SMART" id="SM00225">
    <property type="entry name" value="BTB"/>
    <property type="match status" value="1"/>
</dbReference>
<dbReference type="CDD" id="cd18186">
    <property type="entry name" value="BTB_POZ_ZBTB_KLHL-like"/>
    <property type="match status" value="1"/>
</dbReference>
<dbReference type="OMA" id="CENIMYK"/>
<gene>
    <name evidence="4" type="ORF">Fcan01_16713</name>
</gene>
<dbReference type="InterPro" id="IPR011333">
    <property type="entry name" value="SKP1/BTB/POZ_sf"/>
</dbReference>
<comment type="caution">
    <text evidence="4">The sequence shown here is derived from an EMBL/GenBank/DDBJ whole genome shotgun (WGS) entry which is preliminary data.</text>
</comment>
<feature type="repeat" description="RCC1" evidence="2">
    <location>
        <begin position="109"/>
        <end position="160"/>
    </location>
</feature>
<dbReference type="Gene3D" id="3.30.710.10">
    <property type="entry name" value="Potassium Channel Kv1.1, Chain A"/>
    <property type="match status" value="1"/>
</dbReference>
<dbReference type="InterPro" id="IPR058923">
    <property type="entry name" value="RCC1-like_dom"/>
</dbReference>
<dbReference type="InterPro" id="IPR000210">
    <property type="entry name" value="BTB/POZ_dom"/>
</dbReference>
<evidence type="ECO:0000256" key="2">
    <source>
        <dbReference type="PROSITE-ProRule" id="PRU00235"/>
    </source>
</evidence>
<keyword evidence="1" id="KW-0677">Repeat</keyword>
<dbReference type="EMBL" id="LNIX01000011">
    <property type="protein sequence ID" value="OXA48941.1"/>
    <property type="molecule type" value="Genomic_DNA"/>
</dbReference>
<dbReference type="OrthoDB" id="5981550at2759"/>
<proteinExistence type="predicted"/>
<feature type="repeat" description="RCC1" evidence="2">
    <location>
        <begin position="162"/>
        <end position="214"/>
    </location>
</feature>
<feature type="repeat" description="RCC1" evidence="2">
    <location>
        <begin position="215"/>
        <end position="264"/>
    </location>
</feature>
<evidence type="ECO:0000313" key="5">
    <source>
        <dbReference type="Proteomes" id="UP000198287"/>
    </source>
</evidence>
<keyword evidence="5" id="KW-1185">Reference proteome</keyword>
<feature type="domain" description="BTB" evidence="3">
    <location>
        <begin position="386"/>
        <end position="452"/>
    </location>
</feature>
<dbReference type="InterPro" id="IPR009091">
    <property type="entry name" value="RCC1/BLIP-II"/>
</dbReference>
<dbReference type="SUPFAM" id="SSF54695">
    <property type="entry name" value="POZ domain"/>
    <property type="match status" value="1"/>
</dbReference>
<dbReference type="SUPFAM" id="SSF50985">
    <property type="entry name" value="RCC1/BLIP-II"/>
    <property type="match status" value="1"/>
</dbReference>
<evidence type="ECO:0000256" key="1">
    <source>
        <dbReference type="ARBA" id="ARBA00022737"/>
    </source>
</evidence>
<protein>
    <submittedName>
        <fullName evidence="4">RCC1 and BTB domain-containing protein 1</fullName>
    </submittedName>
</protein>